<evidence type="ECO:0000313" key="2">
    <source>
        <dbReference type="EMBL" id="TWJ12810.1"/>
    </source>
</evidence>
<accession>A0A562V4K9</accession>
<evidence type="ECO:0000313" key="3">
    <source>
        <dbReference type="Proteomes" id="UP000321617"/>
    </source>
</evidence>
<protein>
    <submittedName>
        <fullName evidence="2">Sap-like sulfolipid-1-addressing protein</fullName>
    </submittedName>
</protein>
<reference evidence="2 3" key="1">
    <citation type="journal article" date="2013" name="Stand. Genomic Sci.">
        <title>Genomic Encyclopedia of Type Strains, Phase I: The one thousand microbial genomes (KMG-I) project.</title>
        <authorList>
            <person name="Kyrpides N.C."/>
            <person name="Woyke T."/>
            <person name="Eisen J.A."/>
            <person name="Garrity G."/>
            <person name="Lilburn T.G."/>
            <person name="Beck B.J."/>
            <person name="Whitman W.B."/>
            <person name="Hugenholtz P."/>
            <person name="Klenk H.P."/>
        </authorList>
    </citation>
    <scope>NUCLEOTIDE SEQUENCE [LARGE SCALE GENOMIC DNA]</scope>
    <source>
        <strain evidence="2 3">DSM 45044</strain>
    </source>
</reference>
<dbReference type="EMBL" id="VLLL01000006">
    <property type="protein sequence ID" value="TWJ12810.1"/>
    <property type="molecule type" value="Genomic_DNA"/>
</dbReference>
<dbReference type="Proteomes" id="UP000321617">
    <property type="component" value="Unassembled WGS sequence"/>
</dbReference>
<dbReference type="Pfam" id="PF11139">
    <property type="entry name" value="SfLAP"/>
    <property type="match status" value="1"/>
</dbReference>
<feature type="transmembrane region" description="Helical" evidence="1">
    <location>
        <begin position="77"/>
        <end position="97"/>
    </location>
</feature>
<name>A0A562V4K9_9ACTN</name>
<feature type="transmembrane region" description="Helical" evidence="1">
    <location>
        <begin position="158"/>
        <end position="181"/>
    </location>
</feature>
<keyword evidence="3" id="KW-1185">Reference proteome</keyword>
<dbReference type="RefSeq" id="WP_147140205.1">
    <property type="nucleotide sequence ID" value="NZ_BAABIJ010000002.1"/>
</dbReference>
<organism evidence="2 3">
    <name type="scientific">Stackebrandtia albiflava</name>
    <dbReference type="NCBI Taxonomy" id="406432"/>
    <lineage>
        <taxon>Bacteria</taxon>
        <taxon>Bacillati</taxon>
        <taxon>Actinomycetota</taxon>
        <taxon>Actinomycetes</taxon>
        <taxon>Glycomycetales</taxon>
        <taxon>Glycomycetaceae</taxon>
        <taxon>Stackebrandtia</taxon>
    </lineage>
</organism>
<feature type="transmembrane region" description="Helical" evidence="1">
    <location>
        <begin position="43"/>
        <end position="65"/>
    </location>
</feature>
<keyword evidence="1" id="KW-0472">Membrane</keyword>
<gene>
    <name evidence="2" type="ORF">LX16_3576</name>
</gene>
<feature type="transmembrane region" description="Helical" evidence="1">
    <location>
        <begin position="122"/>
        <end position="146"/>
    </location>
</feature>
<proteinExistence type="predicted"/>
<comment type="caution">
    <text evidence="2">The sequence shown here is derived from an EMBL/GenBank/DDBJ whole genome shotgun (WGS) entry which is preliminary data.</text>
</comment>
<keyword evidence="1" id="KW-1133">Transmembrane helix</keyword>
<dbReference type="InterPro" id="IPR021315">
    <property type="entry name" value="Gap/Sap"/>
</dbReference>
<dbReference type="AlphaFoldDB" id="A0A562V4K9"/>
<feature type="transmembrane region" description="Helical" evidence="1">
    <location>
        <begin position="201"/>
        <end position="219"/>
    </location>
</feature>
<keyword evidence="1" id="KW-0812">Transmembrane</keyword>
<sequence length="223" mass="23899">MWDAFGAMLPYATGLLVSPLPVAAVIMLLVSAGGRRKAAVFEVTWLVVSLALLLVTAVIVGNAPARQRGATPTWESVVAIVLGVIMLVMALIIAVTWRRRSGPTTPPRWMHVLDVLSPRKTVGLAAVLIIANPVNLGMLLAAGIELGQFRLRAGAELAAAALFVLTGSLTMLAPWLITLASGRDAGFLPKARRWLLRHNDALSFWMTFGFGILFLTKGLRAQL</sequence>
<evidence type="ECO:0000256" key="1">
    <source>
        <dbReference type="SAM" id="Phobius"/>
    </source>
</evidence>
<dbReference type="OrthoDB" id="4753036at2"/>
<feature type="transmembrane region" description="Helical" evidence="1">
    <location>
        <begin position="12"/>
        <end position="31"/>
    </location>
</feature>